<dbReference type="AlphaFoldDB" id="A0A8J3SD47"/>
<dbReference type="Proteomes" id="UP000619788">
    <property type="component" value="Unassembled WGS sequence"/>
</dbReference>
<proteinExistence type="predicted"/>
<comment type="caution">
    <text evidence="2">The sequence shown here is derived from an EMBL/GenBank/DDBJ whole genome shotgun (WGS) entry which is preliminary data.</text>
</comment>
<organism evidence="2 3">
    <name type="scientific">Planobispora siamensis</name>
    <dbReference type="NCBI Taxonomy" id="936338"/>
    <lineage>
        <taxon>Bacteria</taxon>
        <taxon>Bacillati</taxon>
        <taxon>Actinomycetota</taxon>
        <taxon>Actinomycetes</taxon>
        <taxon>Streptosporangiales</taxon>
        <taxon>Streptosporangiaceae</taxon>
        <taxon>Planobispora</taxon>
    </lineage>
</organism>
<evidence type="ECO:0000256" key="1">
    <source>
        <dbReference type="SAM" id="MobiDB-lite"/>
    </source>
</evidence>
<name>A0A8J3SD47_9ACTN</name>
<reference evidence="2 3" key="1">
    <citation type="submission" date="2021-01" db="EMBL/GenBank/DDBJ databases">
        <title>Whole genome shotgun sequence of Planobispora siamensis NBRC 107568.</title>
        <authorList>
            <person name="Komaki H."/>
            <person name="Tamura T."/>
        </authorList>
    </citation>
    <scope>NUCLEOTIDE SEQUENCE [LARGE SCALE GENOMIC DNA]</scope>
    <source>
        <strain evidence="2 3">NBRC 107568</strain>
    </source>
</reference>
<evidence type="ECO:0000313" key="2">
    <source>
        <dbReference type="EMBL" id="GIH91169.1"/>
    </source>
</evidence>
<evidence type="ECO:0000313" key="3">
    <source>
        <dbReference type="Proteomes" id="UP000619788"/>
    </source>
</evidence>
<accession>A0A8J3SD47</accession>
<sequence length="102" mass="10672">MPVVGALVGYGGCAGRWTARVAAGRDRRPRRTPGRRAAEGRVRRRGAPPLDPYKNNSAVSGVAVGDEADDPVRTPGPILYRAGDLIAEAVGAVVMFYNLAAA</sequence>
<feature type="region of interest" description="Disordered" evidence="1">
    <location>
        <begin position="23"/>
        <end position="68"/>
    </location>
</feature>
<dbReference type="EMBL" id="BOOJ01000017">
    <property type="protein sequence ID" value="GIH91169.1"/>
    <property type="molecule type" value="Genomic_DNA"/>
</dbReference>
<gene>
    <name evidence="2" type="ORF">Psi01_17990</name>
</gene>
<protein>
    <submittedName>
        <fullName evidence="2">Uncharacterized protein</fullName>
    </submittedName>
</protein>
<keyword evidence="3" id="KW-1185">Reference proteome</keyword>